<sequence>MGPPGGMSAAPRAAGSLSAAGRIGRMAPQSTADHLPPSTSAELYGISAEQKIRRPIVPEKRMTT</sequence>
<feature type="compositionally biased region" description="Low complexity" evidence="1">
    <location>
        <begin position="8"/>
        <end position="25"/>
    </location>
</feature>
<feature type="compositionally biased region" description="Polar residues" evidence="1">
    <location>
        <begin position="28"/>
        <end position="41"/>
    </location>
</feature>
<evidence type="ECO:0000313" key="2">
    <source>
        <dbReference type="EMBL" id="CAA9993268.1"/>
    </source>
</evidence>
<dbReference type="EMBL" id="CADCXU010000343">
    <property type="protein sequence ID" value="CAA9993268.1"/>
    <property type="molecule type" value="Genomic_DNA"/>
</dbReference>
<dbReference type="AlphaFoldDB" id="A0A6H5FTD8"/>
<dbReference type="Proteomes" id="UP000479000">
    <property type="component" value="Unassembled WGS sequence"/>
</dbReference>
<organism evidence="2 3">
    <name type="scientific">Nesidiocoris tenuis</name>
    <dbReference type="NCBI Taxonomy" id="355587"/>
    <lineage>
        <taxon>Eukaryota</taxon>
        <taxon>Metazoa</taxon>
        <taxon>Ecdysozoa</taxon>
        <taxon>Arthropoda</taxon>
        <taxon>Hexapoda</taxon>
        <taxon>Insecta</taxon>
        <taxon>Pterygota</taxon>
        <taxon>Neoptera</taxon>
        <taxon>Paraneoptera</taxon>
        <taxon>Hemiptera</taxon>
        <taxon>Heteroptera</taxon>
        <taxon>Panheteroptera</taxon>
        <taxon>Cimicomorpha</taxon>
        <taxon>Miridae</taxon>
        <taxon>Dicyphina</taxon>
        <taxon>Nesidiocoris</taxon>
    </lineage>
</organism>
<keyword evidence="3" id="KW-1185">Reference proteome</keyword>
<evidence type="ECO:0000313" key="3">
    <source>
        <dbReference type="Proteomes" id="UP000479000"/>
    </source>
</evidence>
<evidence type="ECO:0000256" key="1">
    <source>
        <dbReference type="SAM" id="MobiDB-lite"/>
    </source>
</evidence>
<protein>
    <submittedName>
        <fullName evidence="2">Uncharacterized protein</fullName>
    </submittedName>
</protein>
<name>A0A6H5FTD8_9HEMI</name>
<gene>
    <name evidence="2" type="ORF">NTEN_LOCUS251</name>
</gene>
<feature type="region of interest" description="Disordered" evidence="1">
    <location>
        <begin position="1"/>
        <end position="41"/>
    </location>
</feature>
<reference evidence="2 3" key="1">
    <citation type="submission" date="2020-02" db="EMBL/GenBank/DDBJ databases">
        <authorList>
            <person name="Ferguson B K."/>
        </authorList>
    </citation>
    <scope>NUCLEOTIDE SEQUENCE [LARGE SCALE GENOMIC DNA]</scope>
</reference>
<accession>A0A6H5FTD8</accession>
<proteinExistence type="predicted"/>